<reference evidence="1 2" key="1">
    <citation type="submission" date="2024-05" db="EMBL/GenBank/DDBJ databases">
        <authorList>
            <person name="Duchaud E."/>
        </authorList>
    </citation>
    <scope>NUCLEOTIDE SEQUENCE [LARGE SCALE GENOMIC DNA]</scope>
    <source>
        <strain evidence="1">Ena-SAMPLE-TAB-13-05-2024-13:56:06:370-140308</strain>
    </source>
</reference>
<sequence length="85" mass="10028">MLPQNNFHSAMQVFSNLNEAERKLFLSVVAPNSTAKTPTRKTRKTVQLPEYYSEEAIYQRMIASWNEKVRKRNARRNLKESNKKI</sequence>
<evidence type="ECO:0000313" key="2">
    <source>
        <dbReference type="Proteomes" id="UP001497527"/>
    </source>
</evidence>
<gene>
    <name evidence="1" type="ORF">T190423A01A_120007</name>
</gene>
<accession>A0ABM9P6Z8</accession>
<proteinExistence type="predicted"/>
<dbReference type="RefSeq" id="WP_348713917.1">
    <property type="nucleotide sequence ID" value="NZ_CAXJIO010000003.1"/>
</dbReference>
<organism evidence="1 2">
    <name type="scientific">Tenacibaculum polynesiense</name>
    <dbReference type="NCBI Taxonomy" id="3137857"/>
    <lineage>
        <taxon>Bacteria</taxon>
        <taxon>Pseudomonadati</taxon>
        <taxon>Bacteroidota</taxon>
        <taxon>Flavobacteriia</taxon>
        <taxon>Flavobacteriales</taxon>
        <taxon>Flavobacteriaceae</taxon>
        <taxon>Tenacibaculum</taxon>
    </lineage>
</organism>
<protein>
    <submittedName>
        <fullName evidence="1">Uncharacterized protein</fullName>
    </submittedName>
</protein>
<comment type="caution">
    <text evidence="1">The sequence shown here is derived from an EMBL/GenBank/DDBJ whole genome shotgun (WGS) entry which is preliminary data.</text>
</comment>
<dbReference type="Proteomes" id="UP001497527">
    <property type="component" value="Unassembled WGS sequence"/>
</dbReference>
<evidence type="ECO:0000313" key="1">
    <source>
        <dbReference type="EMBL" id="CAL2101220.1"/>
    </source>
</evidence>
<name>A0ABM9P6Z8_9FLAO</name>
<dbReference type="EMBL" id="CAXJIO010000003">
    <property type="protein sequence ID" value="CAL2101220.1"/>
    <property type="molecule type" value="Genomic_DNA"/>
</dbReference>
<keyword evidence="2" id="KW-1185">Reference proteome</keyword>